<dbReference type="AlphaFoldDB" id="A0A085LQ97"/>
<keyword evidence="2" id="KW-1185">Reference proteome</keyword>
<organism evidence="1 2">
    <name type="scientific">Trichuris suis</name>
    <name type="common">pig whipworm</name>
    <dbReference type="NCBI Taxonomy" id="68888"/>
    <lineage>
        <taxon>Eukaryota</taxon>
        <taxon>Metazoa</taxon>
        <taxon>Ecdysozoa</taxon>
        <taxon>Nematoda</taxon>
        <taxon>Enoplea</taxon>
        <taxon>Dorylaimia</taxon>
        <taxon>Trichinellida</taxon>
        <taxon>Trichuridae</taxon>
        <taxon>Trichuris</taxon>
    </lineage>
</organism>
<name>A0A085LQ97_9BILA</name>
<gene>
    <name evidence="1" type="ORF">M513_11993</name>
</gene>
<sequence>MDIFAEDLFVVDLLIVDPFGRGPFCRGHFVLDYLSWKRVNVQYERTLPIRQSEHRGRYQRFLQNEE</sequence>
<dbReference type="Proteomes" id="UP000030764">
    <property type="component" value="Unassembled WGS sequence"/>
</dbReference>
<dbReference type="EMBL" id="KL363339">
    <property type="protein sequence ID" value="KFD47143.1"/>
    <property type="molecule type" value="Genomic_DNA"/>
</dbReference>
<reference evidence="1 2" key="1">
    <citation type="journal article" date="2014" name="Nat. Genet.">
        <title>Genome and transcriptome of the porcine whipworm Trichuris suis.</title>
        <authorList>
            <person name="Jex A.R."/>
            <person name="Nejsum P."/>
            <person name="Schwarz E.M."/>
            <person name="Hu L."/>
            <person name="Young N.D."/>
            <person name="Hall R.S."/>
            <person name="Korhonen P.K."/>
            <person name="Liao S."/>
            <person name="Thamsborg S."/>
            <person name="Xia J."/>
            <person name="Xu P."/>
            <person name="Wang S."/>
            <person name="Scheerlinck J.P."/>
            <person name="Hofmann A."/>
            <person name="Sternberg P.W."/>
            <person name="Wang J."/>
            <person name="Gasser R.B."/>
        </authorList>
    </citation>
    <scope>NUCLEOTIDE SEQUENCE [LARGE SCALE GENOMIC DNA]</scope>
    <source>
        <strain evidence="1">DCEP-RM93M</strain>
    </source>
</reference>
<proteinExistence type="predicted"/>
<accession>A0A085LQ97</accession>
<evidence type="ECO:0000313" key="2">
    <source>
        <dbReference type="Proteomes" id="UP000030764"/>
    </source>
</evidence>
<protein>
    <submittedName>
        <fullName evidence="1">Uncharacterized protein</fullName>
    </submittedName>
</protein>
<evidence type="ECO:0000313" key="1">
    <source>
        <dbReference type="EMBL" id="KFD47143.1"/>
    </source>
</evidence>